<dbReference type="EMBL" id="AGUD01000204">
    <property type="protein sequence ID" value="EHN10721.1"/>
    <property type="molecule type" value="Genomic_DNA"/>
</dbReference>
<dbReference type="AlphaFoldDB" id="H0E6I0"/>
<dbReference type="GO" id="GO:0000160">
    <property type="term" value="P:phosphorelay signal transduction system"/>
    <property type="evidence" value="ECO:0007669"/>
    <property type="project" value="InterPro"/>
</dbReference>
<feature type="modified residue" description="4-aspartylphosphate" evidence="3">
    <location>
        <position position="49"/>
    </location>
</feature>
<dbReference type="PRINTS" id="PR00038">
    <property type="entry name" value="HTHLUXR"/>
</dbReference>
<reference evidence="6 7" key="1">
    <citation type="journal article" date="2013" name="Biodegradation">
        <title>Quantitative proteomic analysis of ibuprofen-degrading Patulibacter sp. strain I11.</title>
        <authorList>
            <person name="Almeida B."/>
            <person name="Kjeldal H."/>
            <person name="Lolas I."/>
            <person name="Knudsen A.D."/>
            <person name="Carvalho G."/>
            <person name="Nielsen K.L."/>
            <person name="Barreto Crespo M.T."/>
            <person name="Stensballe A."/>
            <person name="Nielsen J.L."/>
        </authorList>
    </citation>
    <scope>NUCLEOTIDE SEQUENCE [LARGE SCALE GENOMIC DNA]</scope>
    <source>
        <strain evidence="6 7">I11</strain>
    </source>
</reference>
<evidence type="ECO:0000256" key="1">
    <source>
        <dbReference type="ARBA" id="ARBA00022553"/>
    </source>
</evidence>
<dbReference type="InterPro" id="IPR000792">
    <property type="entry name" value="Tscrpt_reg_LuxR_C"/>
</dbReference>
<sequence length="200" mass="21534">MIDAHPVVHLGLGLLVGADERLRIAGAAQCGQDGIDGARRMRPDLVLLDPWLPDMLLSDAVRRLRAVAPGTRIVLFAEHVTPTLRDEVRQLGVDGCLGKDASAERFSEVLARVVAGEVVSGQGLDESLRLAASKLRGPALTPREHEILRRVAKGESNAEIAEVVFLAPTTVKSYLQSALRKLGARNRVEAVFKLGELGLL</sequence>
<evidence type="ECO:0000256" key="3">
    <source>
        <dbReference type="PROSITE-ProRule" id="PRU00169"/>
    </source>
</evidence>
<dbReference type="InterPro" id="IPR001789">
    <property type="entry name" value="Sig_transdc_resp-reg_receiver"/>
</dbReference>
<dbReference type="SMART" id="SM00421">
    <property type="entry name" value="HTH_LUXR"/>
    <property type="match status" value="1"/>
</dbReference>
<dbReference type="PANTHER" id="PTHR43214">
    <property type="entry name" value="TWO-COMPONENT RESPONSE REGULATOR"/>
    <property type="match status" value="1"/>
</dbReference>
<dbReference type="Pfam" id="PF00196">
    <property type="entry name" value="GerE"/>
    <property type="match status" value="1"/>
</dbReference>
<protein>
    <submittedName>
        <fullName evidence="6">Two-component response regulator</fullName>
    </submittedName>
</protein>
<dbReference type="Proteomes" id="UP000005143">
    <property type="component" value="Unassembled WGS sequence"/>
</dbReference>
<dbReference type="CDD" id="cd06170">
    <property type="entry name" value="LuxR_C_like"/>
    <property type="match status" value="1"/>
</dbReference>
<dbReference type="InterPro" id="IPR058245">
    <property type="entry name" value="NreC/VraR/RcsB-like_REC"/>
</dbReference>
<organism evidence="6 7">
    <name type="scientific">Patulibacter medicamentivorans</name>
    <dbReference type="NCBI Taxonomy" id="1097667"/>
    <lineage>
        <taxon>Bacteria</taxon>
        <taxon>Bacillati</taxon>
        <taxon>Actinomycetota</taxon>
        <taxon>Thermoleophilia</taxon>
        <taxon>Solirubrobacterales</taxon>
        <taxon>Patulibacteraceae</taxon>
        <taxon>Patulibacter</taxon>
    </lineage>
</organism>
<gene>
    <name evidence="6" type="ORF">PAI11_24300</name>
</gene>
<keyword evidence="2" id="KW-0238">DNA-binding</keyword>
<dbReference type="InterPro" id="IPR011006">
    <property type="entry name" value="CheY-like_superfamily"/>
</dbReference>
<evidence type="ECO:0000259" key="5">
    <source>
        <dbReference type="PROSITE" id="PS50110"/>
    </source>
</evidence>
<dbReference type="RefSeq" id="WP_007575375.1">
    <property type="nucleotide sequence ID" value="NZ_AGUD01000204.1"/>
</dbReference>
<keyword evidence="1 3" id="KW-0597">Phosphoprotein</keyword>
<dbReference type="InterPro" id="IPR016032">
    <property type="entry name" value="Sig_transdc_resp-reg_C-effctor"/>
</dbReference>
<evidence type="ECO:0000256" key="2">
    <source>
        <dbReference type="ARBA" id="ARBA00023125"/>
    </source>
</evidence>
<dbReference type="InterPro" id="IPR039420">
    <property type="entry name" value="WalR-like"/>
</dbReference>
<proteinExistence type="predicted"/>
<accession>H0E6I0</accession>
<feature type="domain" description="Response regulatory" evidence="5">
    <location>
        <begin position="1"/>
        <end position="114"/>
    </location>
</feature>
<dbReference type="SUPFAM" id="SSF52172">
    <property type="entry name" value="CheY-like"/>
    <property type="match status" value="1"/>
</dbReference>
<dbReference type="Gene3D" id="3.40.50.2300">
    <property type="match status" value="1"/>
</dbReference>
<name>H0E6I0_9ACTN</name>
<dbReference type="PANTHER" id="PTHR43214:SF42">
    <property type="entry name" value="TRANSCRIPTIONAL REGULATORY PROTEIN DESR"/>
    <property type="match status" value="1"/>
</dbReference>
<dbReference type="SUPFAM" id="SSF46894">
    <property type="entry name" value="C-terminal effector domain of the bipartite response regulators"/>
    <property type="match status" value="1"/>
</dbReference>
<keyword evidence="7" id="KW-1185">Reference proteome</keyword>
<dbReference type="Pfam" id="PF00072">
    <property type="entry name" value="Response_reg"/>
    <property type="match status" value="1"/>
</dbReference>
<dbReference type="GO" id="GO:0006355">
    <property type="term" value="P:regulation of DNA-templated transcription"/>
    <property type="evidence" value="ECO:0007669"/>
    <property type="project" value="InterPro"/>
</dbReference>
<dbReference type="PROSITE" id="PS00622">
    <property type="entry name" value="HTH_LUXR_1"/>
    <property type="match status" value="1"/>
</dbReference>
<evidence type="ECO:0000259" key="4">
    <source>
        <dbReference type="PROSITE" id="PS50043"/>
    </source>
</evidence>
<dbReference type="SMART" id="SM00448">
    <property type="entry name" value="REC"/>
    <property type="match status" value="1"/>
</dbReference>
<feature type="domain" description="HTH luxR-type" evidence="4">
    <location>
        <begin position="133"/>
        <end position="198"/>
    </location>
</feature>
<dbReference type="GO" id="GO:0003677">
    <property type="term" value="F:DNA binding"/>
    <property type="evidence" value="ECO:0007669"/>
    <property type="project" value="UniProtKB-KW"/>
</dbReference>
<dbReference type="PROSITE" id="PS50043">
    <property type="entry name" value="HTH_LUXR_2"/>
    <property type="match status" value="1"/>
</dbReference>
<evidence type="ECO:0000313" key="6">
    <source>
        <dbReference type="EMBL" id="EHN10721.1"/>
    </source>
</evidence>
<dbReference type="PROSITE" id="PS50110">
    <property type="entry name" value="RESPONSE_REGULATORY"/>
    <property type="match status" value="1"/>
</dbReference>
<evidence type="ECO:0000313" key="7">
    <source>
        <dbReference type="Proteomes" id="UP000005143"/>
    </source>
</evidence>
<dbReference type="CDD" id="cd17535">
    <property type="entry name" value="REC_NarL-like"/>
    <property type="match status" value="1"/>
</dbReference>
<comment type="caution">
    <text evidence="6">The sequence shown here is derived from an EMBL/GenBank/DDBJ whole genome shotgun (WGS) entry which is preliminary data.</text>
</comment>